<accession>A0A821XUV1</accession>
<keyword evidence="1" id="KW-0539">Nucleus</keyword>
<name>A0A821XUV1_9NEOP</name>
<evidence type="ECO:0000313" key="4">
    <source>
        <dbReference type="EMBL" id="CAF4947783.1"/>
    </source>
</evidence>
<keyword evidence="5" id="KW-1185">Reference proteome</keyword>
<feature type="domain" description="BESS" evidence="3">
    <location>
        <begin position="225"/>
        <end position="264"/>
    </location>
</feature>
<feature type="compositionally biased region" description="Acidic residues" evidence="2">
    <location>
        <begin position="165"/>
        <end position="179"/>
    </location>
</feature>
<organism evidence="4 5">
    <name type="scientific">Pieris macdunnoughi</name>
    <dbReference type="NCBI Taxonomy" id="345717"/>
    <lineage>
        <taxon>Eukaryota</taxon>
        <taxon>Metazoa</taxon>
        <taxon>Ecdysozoa</taxon>
        <taxon>Arthropoda</taxon>
        <taxon>Hexapoda</taxon>
        <taxon>Insecta</taxon>
        <taxon>Pterygota</taxon>
        <taxon>Neoptera</taxon>
        <taxon>Endopterygota</taxon>
        <taxon>Lepidoptera</taxon>
        <taxon>Glossata</taxon>
        <taxon>Ditrysia</taxon>
        <taxon>Papilionoidea</taxon>
        <taxon>Pieridae</taxon>
        <taxon>Pierinae</taxon>
        <taxon>Pieris</taxon>
    </lineage>
</organism>
<sequence length="309" mass="34976">MSASSTNSPVPMTTPTPTPESTPAEPTPSELTPLEPNNLSTLFSNIMSLTLRKLMTRRATIKEMETKLRATLKELEVSKALCEQLLQERDDTAWKAIKPETIQNCFKKAGFRNNVVDVVLEDEEPEILQGFPGYSSIDDNVAPYEIQSIEDLIKNVNDTQNEGLSENDEDEDESTPEEDNLMRPPRQNQVPPKKKKQTESTQIPQITKILNESLQLQKFNNDSDAKGNRAFLMSFVPIMDSMTPDLTMETRYEITNLFRNIQRNERNRSIPSNLSEFLYQRNQDSSGSSASRAYHETLSPTSFGHINGK</sequence>
<feature type="region of interest" description="Disordered" evidence="2">
    <location>
        <begin position="160"/>
        <end position="203"/>
    </location>
</feature>
<feature type="compositionally biased region" description="Low complexity" evidence="2">
    <location>
        <begin position="21"/>
        <end position="36"/>
    </location>
</feature>
<dbReference type="AlphaFoldDB" id="A0A821XUV1"/>
<reference evidence="4" key="1">
    <citation type="submission" date="2021-02" db="EMBL/GenBank/DDBJ databases">
        <authorList>
            <person name="Steward A R."/>
        </authorList>
    </citation>
    <scope>NUCLEOTIDE SEQUENCE</scope>
</reference>
<proteinExistence type="predicted"/>
<dbReference type="Proteomes" id="UP000663880">
    <property type="component" value="Unassembled WGS sequence"/>
</dbReference>
<dbReference type="GO" id="GO:0005634">
    <property type="term" value="C:nucleus"/>
    <property type="evidence" value="ECO:0007669"/>
    <property type="project" value="UniProtKB-SubCell"/>
</dbReference>
<feature type="compositionally biased region" description="Low complexity" evidence="2">
    <location>
        <begin position="1"/>
        <end position="11"/>
    </location>
</feature>
<feature type="region of interest" description="Disordered" evidence="2">
    <location>
        <begin position="281"/>
        <end position="309"/>
    </location>
</feature>
<evidence type="ECO:0000313" key="5">
    <source>
        <dbReference type="Proteomes" id="UP000663880"/>
    </source>
</evidence>
<dbReference type="EMBL" id="CAJOBZ010000070">
    <property type="protein sequence ID" value="CAF4947783.1"/>
    <property type="molecule type" value="Genomic_DNA"/>
</dbReference>
<feature type="compositionally biased region" description="Polar residues" evidence="2">
    <location>
        <begin position="281"/>
        <end position="291"/>
    </location>
</feature>
<gene>
    <name evidence="4" type="ORF">PMACD_LOCUS15361</name>
</gene>
<comment type="caution">
    <text evidence="4">The sequence shown here is derived from an EMBL/GenBank/DDBJ whole genome shotgun (WGS) entry which is preliminary data.</text>
</comment>
<dbReference type="PROSITE" id="PS51031">
    <property type="entry name" value="BESS"/>
    <property type="match status" value="1"/>
</dbReference>
<evidence type="ECO:0000259" key="3">
    <source>
        <dbReference type="PROSITE" id="PS51031"/>
    </source>
</evidence>
<dbReference type="InterPro" id="IPR004210">
    <property type="entry name" value="BESS_motif"/>
</dbReference>
<protein>
    <recommendedName>
        <fullName evidence="3">BESS domain-containing protein</fullName>
    </recommendedName>
</protein>
<dbReference type="OrthoDB" id="125347at2759"/>
<feature type="compositionally biased region" description="Polar residues" evidence="2">
    <location>
        <begin position="298"/>
        <end position="309"/>
    </location>
</feature>
<feature type="region of interest" description="Disordered" evidence="2">
    <location>
        <begin position="1"/>
        <end position="36"/>
    </location>
</feature>
<evidence type="ECO:0000256" key="1">
    <source>
        <dbReference type="PROSITE-ProRule" id="PRU00371"/>
    </source>
</evidence>
<comment type="subcellular location">
    <subcellularLocation>
        <location evidence="1">Nucleus</location>
    </subcellularLocation>
</comment>
<evidence type="ECO:0000256" key="2">
    <source>
        <dbReference type="SAM" id="MobiDB-lite"/>
    </source>
</evidence>
<dbReference type="GO" id="GO:0003677">
    <property type="term" value="F:DNA binding"/>
    <property type="evidence" value="ECO:0007669"/>
    <property type="project" value="InterPro"/>
</dbReference>